<dbReference type="Proteomes" id="UP000010552">
    <property type="component" value="Unassembled WGS sequence"/>
</dbReference>
<accession>L5KKC5</accession>
<evidence type="ECO:0000313" key="2">
    <source>
        <dbReference type="Proteomes" id="UP000010552"/>
    </source>
</evidence>
<protein>
    <submittedName>
        <fullName evidence="1">Uncharacterized protein</fullName>
    </submittedName>
</protein>
<organism evidence="1 2">
    <name type="scientific">Pteropus alecto</name>
    <name type="common">Black flying fox</name>
    <dbReference type="NCBI Taxonomy" id="9402"/>
    <lineage>
        <taxon>Eukaryota</taxon>
        <taxon>Metazoa</taxon>
        <taxon>Chordata</taxon>
        <taxon>Craniata</taxon>
        <taxon>Vertebrata</taxon>
        <taxon>Euteleostomi</taxon>
        <taxon>Mammalia</taxon>
        <taxon>Eutheria</taxon>
        <taxon>Laurasiatheria</taxon>
        <taxon>Chiroptera</taxon>
        <taxon>Yinpterochiroptera</taxon>
        <taxon>Pteropodoidea</taxon>
        <taxon>Pteropodidae</taxon>
        <taxon>Pteropodinae</taxon>
        <taxon>Pteropus</taxon>
    </lineage>
</organism>
<sequence>MGKVPIQARTHLHRNVSGKGYCENITDEANIKGSPRQIEDENIPAFHTLTSELGEASIFPHHPI</sequence>
<proteinExistence type="predicted"/>
<dbReference type="EMBL" id="KB030715">
    <property type="protein sequence ID" value="ELK10983.1"/>
    <property type="molecule type" value="Genomic_DNA"/>
</dbReference>
<dbReference type="AlphaFoldDB" id="L5KKC5"/>
<name>L5KKC5_PTEAL</name>
<gene>
    <name evidence="1" type="ORF">PAL_GLEAN10011919</name>
</gene>
<keyword evidence="2" id="KW-1185">Reference proteome</keyword>
<evidence type="ECO:0000313" key="1">
    <source>
        <dbReference type="EMBL" id="ELK10983.1"/>
    </source>
</evidence>
<reference evidence="2" key="1">
    <citation type="journal article" date="2013" name="Science">
        <title>Comparative analysis of bat genomes provides insight into the evolution of flight and immunity.</title>
        <authorList>
            <person name="Zhang G."/>
            <person name="Cowled C."/>
            <person name="Shi Z."/>
            <person name="Huang Z."/>
            <person name="Bishop-Lilly K.A."/>
            <person name="Fang X."/>
            <person name="Wynne J.W."/>
            <person name="Xiong Z."/>
            <person name="Baker M.L."/>
            <person name="Zhao W."/>
            <person name="Tachedjian M."/>
            <person name="Zhu Y."/>
            <person name="Zhou P."/>
            <person name="Jiang X."/>
            <person name="Ng J."/>
            <person name="Yang L."/>
            <person name="Wu L."/>
            <person name="Xiao J."/>
            <person name="Feng Y."/>
            <person name="Chen Y."/>
            <person name="Sun X."/>
            <person name="Zhang Y."/>
            <person name="Marsh G.A."/>
            <person name="Crameri G."/>
            <person name="Broder C.C."/>
            <person name="Frey K.G."/>
            <person name="Wang L.F."/>
            <person name="Wang J."/>
        </authorList>
    </citation>
    <scope>NUCLEOTIDE SEQUENCE [LARGE SCALE GENOMIC DNA]</scope>
</reference>
<dbReference type="InParanoid" id="L5KKC5"/>